<evidence type="ECO:0000256" key="1">
    <source>
        <dbReference type="ARBA" id="ARBA00004271"/>
    </source>
</evidence>
<evidence type="ECO:0000256" key="6">
    <source>
        <dbReference type="SAM" id="SignalP"/>
    </source>
</evidence>
<dbReference type="PANTHER" id="PTHR31279:SF13">
    <property type="entry name" value="PROTEIN EXORDIUM-LIKE 6"/>
    <property type="match status" value="1"/>
</dbReference>
<comment type="similarity">
    <text evidence="5">Belongs to the EXORDIUM family.</text>
</comment>
<reference evidence="7" key="1">
    <citation type="submission" date="2021-01" db="UniProtKB">
        <authorList>
            <consortium name="EnsemblPlants"/>
        </authorList>
    </citation>
    <scope>IDENTIFICATION</scope>
</reference>
<comment type="subcellular location">
    <subcellularLocation>
        <location evidence="1">Secreted</location>
        <location evidence="1">Extracellular space</location>
        <location evidence="1">Apoplast</location>
    </subcellularLocation>
</comment>
<sequence length="303" mass="32247">MVSSMSASLSKSPLLLLLPISILILAVPCRGSAHPGRQDSGPLTYHNGPMLTRNVNLGILWYGQFGRVQKNALNGFIKSLNYQANMRPQVSKWWKMVESVAYKTPYARAPRIQVNIVNQVTDTSFSSGKVLTADFIPGLVKKATGAKPNTVAVIFASRLVTVVGACTRDCNLHGALGNQLYMVVGNPETECPQACAFPFGASLKPPSGNIGADAMVMHFASALAHTVTNPFKSGFYAGTPARPNELASACPRMFGTGAAPGYTGKVMVDTKSGGAFNALGNNGKKFLVPALWSPQNRACWTVI</sequence>
<dbReference type="OMA" id="LCMGKCS"/>
<protein>
    <recommendedName>
        <fullName evidence="9">Protein EXORDIUM-like 2</fullName>
    </recommendedName>
</protein>
<organism evidence="7 8">
    <name type="scientific">Kalanchoe fedtschenkoi</name>
    <name type="common">Lavender scallops</name>
    <name type="synonym">South American air plant</name>
    <dbReference type="NCBI Taxonomy" id="63787"/>
    <lineage>
        <taxon>Eukaryota</taxon>
        <taxon>Viridiplantae</taxon>
        <taxon>Streptophyta</taxon>
        <taxon>Embryophyta</taxon>
        <taxon>Tracheophyta</taxon>
        <taxon>Spermatophyta</taxon>
        <taxon>Magnoliopsida</taxon>
        <taxon>eudicotyledons</taxon>
        <taxon>Gunneridae</taxon>
        <taxon>Pentapetalae</taxon>
        <taxon>Saxifragales</taxon>
        <taxon>Crassulaceae</taxon>
        <taxon>Kalanchoe</taxon>
    </lineage>
</organism>
<name>A0A7N0VMJ7_KALFE</name>
<dbReference type="AlphaFoldDB" id="A0A7N0VMJ7"/>
<dbReference type="EnsemblPlants" id="Kaladp1324s0028.1.v1.1">
    <property type="protein sequence ID" value="Kaladp1324s0028.1.v1.1"/>
    <property type="gene ID" value="Kaladp1324s0028.v1.1"/>
</dbReference>
<accession>A0A7N0VMJ7</accession>
<evidence type="ECO:0000256" key="4">
    <source>
        <dbReference type="ARBA" id="ARBA00022729"/>
    </source>
</evidence>
<dbReference type="GO" id="GO:0048046">
    <property type="term" value="C:apoplast"/>
    <property type="evidence" value="ECO:0007669"/>
    <property type="project" value="UniProtKB-SubCell"/>
</dbReference>
<evidence type="ECO:0000313" key="8">
    <source>
        <dbReference type="Proteomes" id="UP000594263"/>
    </source>
</evidence>
<keyword evidence="8" id="KW-1185">Reference proteome</keyword>
<keyword evidence="4 6" id="KW-0732">Signal</keyword>
<evidence type="ECO:0000313" key="7">
    <source>
        <dbReference type="EnsemblPlants" id="Kaladp1324s0028.1.v1.1"/>
    </source>
</evidence>
<dbReference type="PANTHER" id="PTHR31279">
    <property type="entry name" value="PROTEIN EXORDIUM-LIKE 5"/>
    <property type="match status" value="1"/>
</dbReference>
<proteinExistence type="inferred from homology"/>
<evidence type="ECO:0000256" key="2">
    <source>
        <dbReference type="ARBA" id="ARBA00022523"/>
    </source>
</evidence>
<dbReference type="InterPro" id="IPR006766">
    <property type="entry name" value="EXORDIUM-like"/>
</dbReference>
<evidence type="ECO:0000256" key="5">
    <source>
        <dbReference type="ARBA" id="ARBA00023591"/>
    </source>
</evidence>
<evidence type="ECO:0008006" key="9">
    <source>
        <dbReference type="Google" id="ProtNLM"/>
    </source>
</evidence>
<keyword evidence="3" id="KW-0964">Secreted</keyword>
<feature type="signal peptide" evidence="6">
    <location>
        <begin position="1"/>
        <end position="33"/>
    </location>
</feature>
<feature type="chain" id="PRO_5029623630" description="Protein EXORDIUM-like 2" evidence="6">
    <location>
        <begin position="34"/>
        <end position="303"/>
    </location>
</feature>
<dbReference type="Pfam" id="PF04674">
    <property type="entry name" value="Phi_1"/>
    <property type="match status" value="1"/>
</dbReference>
<evidence type="ECO:0000256" key="3">
    <source>
        <dbReference type="ARBA" id="ARBA00022525"/>
    </source>
</evidence>
<keyword evidence="2" id="KW-0052">Apoplast</keyword>
<dbReference type="Proteomes" id="UP000594263">
    <property type="component" value="Unplaced"/>
</dbReference>
<dbReference type="Gramene" id="Kaladp1324s0028.1.v1.1">
    <property type="protein sequence ID" value="Kaladp1324s0028.1.v1.1"/>
    <property type="gene ID" value="Kaladp1324s0028.v1.1"/>
</dbReference>